<gene>
    <name evidence="2" type="ORF">H0235_013400</name>
</gene>
<proteinExistence type="predicted"/>
<organism evidence="2 3">
    <name type="scientific">Vespula pensylvanica</name>
    <name type="common">Western yellow jacket</name>
    <name type="synonym">Wasp</name>
    <dbReference type="NCBI Taxonomy" id="30213"/>
    <lineage>
        <taxon>Eukaryota</taxon>
        <taxon>Metazoa</taxon>
        <taxon>Ecdysozoa</taxon>
        <taxon>Arthropoda</taxon>
        <taxon>Hexapoda</taxon>
        <taxon>Insecta</taxon>
        <taxon>Pterygota</taxon>
        <taxon>Neoptera</taxon>
        <taxon>Endopterygota</taxon>
        <taxon>Hymenoptera</taxon>
        <taxon>Apocrita</taxon>
        <taxon>Aculeata</taxon>
        <taxon>Vespoidea</taxon>
        <taxon>Vespidae</taxon>
        <taxon>Vespinae</taxon>
        <taxon>Vespula</taxon>
    </lineage>
</organism>
<name>A0A834NKH0_VESPE</name>
<sequence>MKEINVPIPTSRITDKCPGNSESLEFSGLFDRQWNHSRKQTEAAPLVPINTSACGMSKLTVEVTLMSRRGGGGGGGGGGEGGGGGGGEEEGGGKRRRERRQAHAPFSNLVKTSSSRSRASIVLTEHISVPQGDETIVVRSCGMRQTTHAGAIPTPKERTVLDSCGEPFRMTIVMDTFNPIARKALKGTPVKSCLYLSYADDNVKEKYIG</sequence>
<dbReference type="EMBL" id="JACSDY010000013">
    <property type="protein sequence ID" value="KAF7410793.1"/>
    <property type="molecule type" value="Genomic_DNA"/>
</dbReference>
<protein>
    <submittedName>
        <fullName evidence="2">Uncharacterized protein</fullName>
    </submittedName>
</protein>
<feature type="region of interest" description="Disordered" evidence="1">
    <location>
        <begin position="66"/>
        <end position="111"/>
    </location>
</feature>
<accession>A0A834NKH0</accession>
<keyword evidence="3" id="KW-1185">Reference proteome</keyword>
<feature type="region of interest" description="Disordered" evidence="1">
    <location>
        <begin position="1"/>
        <end position="20"/>
    </location>
</feature>
<dbReference type="Proteomes" id="UP000600918">
    <property type="component" value="Unassembled WGS sequence"/>
</dbReference>
<evidence type="ECO:0000313" key="2">
    <source>
        <dbReference type="EMBL" id="KAF7410793.1"/>
    </source>
</evidence>
<comment type="caution">
    <text evidence="2">The sequence shown here is derived from an EMBL/GenBank/DDBJ whole genome shotgun (WGS) entry which is preliminary data.</text>
</comment>
<dbReference type="AlphaFoldDB" id="A0A834NKH0"/>
<reference evidence="2" key="1">
    <citation type="journal article" date="2020" name="G3 (Bethesda)">
        <title>High-Quality Assemblies for Three Invasive Social Wasps from the &lt;i&gt;Vespula&lt;/i&gt; Genus.</title>
        <authorList>
            <person name="Harrop T.W.R."/>
            <person name="Guhlin J."/>
            <person name="McLaughlin G.M."/>
            <person name="Permina E."/>
            <person name="Stockwell P."/>
            <person name="Gilligan J."/>
            <person name="Le Lec M.F."/>
            <person name="Gruber M.A.M."/>
            <person name="Quinn O."/>
            <person name="Lovegrove M."/>
            <person name="Duncan E.J."/>
            <person name="Remnant E.J."/>
            <person name="Van Eeckhoven J."/>
            <person name="Graham B."/>
            <person name="Knapp R.A."/>
            <person name="Langford K.W."/>
            <person name="Kronenberg Z."/>
            <person name="Press M.O."/>
            <person name="Eacker S.M."/>
            <person name="Wilson-Rankin E.E."/>
            <person name="Purcell J."/>
            <person name="Lester P.J."/>
            <person name="Dearden P.K."/>
        </authorList>
    </citation>
    <scope>NUCLEOTIDE SEQUENCE</scope>
    <source>
        <strain evidence="2">Volc-1</strain>
    </source>
</reference>
<evidence type="ECO:0000313" key="3">
    <source>
        <dbReference type="Proteomes" id="UP000600918"/>
    </source>
</evidence>
<feature type="compositionally biased region" description="Gly residues" evidence="1">
    <location>
        <begin position="69"/>
        <end position="86"/>
    </location>
</feature>
<evidence type="ECO:0000256" key="1">
    <source>
        <dbReference type="SAM" id="MobiDB-lite"/>
    </source>
</evidence>